<sequence length="85" mass="9658">MLLYNPSDMCIGTIENHTVHNDITKCITVNRTSHNNSLTKRIQHLPTVDPPSIGLPTSHPFTIHQNRITEYSIKRSSHNSRTVPE</sequence>
<proteinExistence type="predicted"/>
<organism evidence="1 2">
    <name type="scientific">Caerostris extrusa</name>
    <name type="common">Bark spider</name>
    <name type="synonym">Caerostris bankana</name>
    <dbReference type="NCBI Taxonomy" id="172846"/>
    <lineage>
        <taxon>Eukaryota</taxon>
        <taxon>Metazoa</taxon>
        <taxon>Ecdysozoa</taxon>
        <taxon>Arthropoda</taxon>
        <taxon>Chelicerata</taxon>
        <taxon>Arachnida</taxon>
        <taxon>Araneae</taxon>
        <taxon>Araneomorphae</taxon>
        <taxon>Entelegynae</taxon>
        <taxon>Araneoidea</taxon>
        <taxon>Araneidae</taxon>
        <taxon>Caerostris</taxon>
    </lineage>
</organism>
<dbReference type="AlphaFoldDB" id="A0AAV4XJK6"/>
<reference evidence="1 2" key="1">
    <citation type="submission" date="2021-06" db="EMBL/GenBank/DDBJ databases">
        <title>Caerostris extrusa draft genome.</title>
        <authorList>
            <person name="Kono N."/>
            <person name="Arakawa K."/>
        </authorList>
    </citation>
    <scope>NUCLEOTIDE SEQUENCE [LARGE SCALE GENOMIC DNA]</scope>
</reference>
<keyword evidence="2" id="KW-1185">Reference proteome</keyword>
<evidence type="ECO:0000313" key="2">
    <source>
        <dbReference type="Proteomes" id="UP001054945"/>
    </source>
</evidence>
<name>A0AAV4XJK6_CAEEX</name>
<dbReference type="EMBL" id="BPLR01017758">
    <property type="protein sequence ID" value="GIY94229.1"/>
    <property type="molecule type" value="Genomic_DNA"/>
</dbReference>
<evidence type="ECO:0000313" key="1">
    <source>
        <dbReference type="EMBL" id="GIY94229.1"/>
    </source>
</evidence>
<protein>
    <submittedName>
        <fullName evidence="1">Uncharacterized protein</fullName>
    </submittedName>
</protein>
<dbReference type="Proteomes" id="UP001054945">
    <property type="component" value="Unassembled WGS sequence"/>
</dbReference>
<accession>A0AAV4XJK6</accession>
<gene>
    <name evidence="1" type="ORF">CEXT_98611</name>
</gene>
<comment type="caution">
    <text evidence="1">The sequence shown here is derived from an EMBL/GenBank/DDBJ whole genome shotgun (WGS) entry which is preliminary data.</text>
</comment>